<dbReference type="GO" id="GO:0010027">
    <property type="term" value="P:thylakoid membrane organization"/>
    <property type="evidence" value="ECO:0007669"/>
    <property type="project" value="InterPro"/>
</dbReference>
<gene>
    <name evidence="2" type="ORF">LSAT_V11C500294430</name>
</gene>
<dbReference type="PANTHER" id="PTHR35745">
    <property type="entry name" value="BNACNNG14650D PROTEIN"/>
    <property type="match status" value="1"/>
</dbReference>
<sequence>MAAFTSSHSLKSEPFPNPNQISRLPPQLHREMSTAISSPTAYSRVPSNSQIVRNSNSSVSASLCLKFTNNRHGKGAVGMLLQKKLVLPRHRFRCNCNSSTPGGPVPVKLGWNLYTLIIARFEELEPGLPCKLLNLMRKNGKYAGENESKQVLDAFFLGKALAEALNERVESAVGELLSTVGRLQAEQQKQVQEFQDEVVERAKKAKVKAAREAMEAQGIVPKSPASSVSSPIVIIDEVTISPSSSSSDSKDEGPSKDSTDPLLGISIDD</sequence>
<accession>A0A9R1XH37</accession>
<dbReference type="PANTHER" id="PTHR35745:SF1">
    <property type="entry name" value="OS04G0513000 PROTEIN"/>
    <property type="match status" value="1"/>
</dbReference>
<feature type="region of interest" description="Disordered" evidence="1">
    <location>
        <begin position="239"/>
        <end position="269"/>
    </location>
</feature>
<feature type="compositionally biased region" description="Basic and acidic residues" evidence="1">
    <location>
        <begin position="248"/>
        <end position="259"/>
    </location>
</feature>
<dbReference type="InterPro" id="IPR040003">
    <property type="entry name" value="PG18-like"/>
</dbReference>
<evidence type="ECO:0000313" key="2">
    <source>
        <dbReference type="EMBL" id="KAJ0207707.1"/>
    </source>
</evidence>
<dbReference type="GO" id="GO:0009535">
    <property type="term" value="C:chloroplast thylakoid membrane"/>
    <property type="evidence" value="ECO:0000318"/>
    <property type="project" value="GO_Central"/>
</dbReference>
<proteinExistence type="predicted"/>
<feature type="region of interest" description="Disordered" evidence="1">
    <location>
        <begin position="1"/>
        <end position="24"/>
    </location>
</feature>
<reference evidence="2 3" key="1">
    <citation type="journal article" date="2017" name="Nat. Commun.">
        <title>Genome assembly with in vitro proximity ligation data and whole-genome triplication in lettuce.</title>
        <authorList>
            <person name="Reyes-Chin-Wo S."/>
            <person name="Wang Z."/>
            <person name="Yang X."/>
            <person name="Kozik A."/>
            <person name="Arikit S."/>
            <person name="Song C."/>
            <person name="Xia L."/>
            <person name="Froenicke L."/>
            <person name="Lavelle D.O."/>
            <person name="Truco M.J."/>
            <person name="Xia R."/>
            <person name="Zhu S."/>
            <person name="Xu C."/>
            <person name="Xu H."/>
            <person name="Xu X."/>
            <person name="Cox K."/>
            <person name="Korf I."/>
            <person name="Meyers B.C."/>
            <person name="Michelmore R.W."/>
        </authorList>
    </citation>
    <scope>NUCLEOTIDE SEQUENCE [LARGE SCALE GENOMIC DNA]</scope>
    <source>
        <strain evidence="3">cv. Salinas</strain>
        <tissue evidence="2">Seedlings</tissue>
    </source>
</reference>
<dbReference type="Proteomes" id="UP000235145">
    <property type="component" value="Unassembled WGS sequence"/>
</dbReference>
<comment type="caution">
    <text evidence="2">The sequence shown here is derived from an EMBL/GenBank/DDBJ whole genome shotgun (WGS) entry which is preliminary data.</text>
</comment>
<name>A0A9R1XH37_LACSA</name>
<protein>
    <submittedName>
        <fullName evidence="2">Uncharacterized protein</fullName>
    </submittedName>
</protein>
<organism evidence="2 3">
    <name type="scientific">Lactuca sativa</name>
    <name type="common">Garden lettuce</name>
    <dbReference type="NCBI Taxonomy" id="4236"/>
    <lineage>
        <taxon>Eukaryota</taxon>
        <taxon>Viridiplantae</taxon>
        <taxon>Streptophyta</taxon>
        <taxon>Embryophyta</taxon>
        <taxon>Tracheophyta</taxon>
        <taxon>Spermatophyta</taxon>
        <taxon>Magnoliopsida</taxon>
        <taxon>eudicotyledons</taxon>
        <taxon>Gunneridae</taxon>
        <taxon>Pentapetalae</taxon>
        <taxon>asterids</taxon>
        <taxon>campanulids</taxon>
        <taxon>Asterales</taxon>
        <taxon>Asteraceae</taxon>
        <taxon>Cichorioideae</taxon>
        <taxon>Cichorieae</taxon>
        <taxon>Lactucinae</taxon>
        <taxon>Lactuca</taxon>
    </lineage>
</organism>
<dbReference type="AlphaFoldDB" id="A0A9R1XH37"/>
<evidence type="ECO:0000313" key="3">
    <source>
        <dbReference type="Proteomes" id="UP000235145"/>
    </source>
</evidence>
<keyword evidence="3" id="KW-1185">Reference proteome</keyword>
<dbReference type="EMBL" id="NBSK02000005">
    <property type="protein sequence ID" value="KAJ0207707.1"/>
    <property type="molecule type" value="Genomic_DNA"/>
</dbReference>
<evidence type="ECO:0000256" key="1">
    <source>
        <dbReference type="SAM" id="MobiDB-lite"/>
    </source>
</evidence>
<dbReference type="Pfam" id="PF20711">
    <property type="entry name" value="DUF6825"/>
    <property type="match status" value="1"/>
</dbReference>